<name>A0A699W7M7_TANCI</name>
<organism evidence="1">
    <name type="scientific">Tanacetum cinerariifolium</name>
    <name type="common">Dalmatian daisy</name>
    <name type="synonym">Chrysanthemum cinerariifolium</name>
    <dbReference type="NCBI Taxonomy" id="118510"/>
    <lineage>
        <taxon>Eukaryota</taxon>
        <taxon>Viridiplantae</taxon>
        <taxon>Streptophyta</taxon>
        <taxon>Embryophyta</taxon>
        <taxon>Tracheophyta</taxon>
        <taxon>Spermatophyta</taxon>
        <taxon>Magnoliopsida</taxon>
        <taxon>eudicotyledons</taxon>
        <taxon>Gunneridae</taxon>
        <taxon>Pentapetalae</taxon>
        <taxon>asterids</taxon>
        <taxon>campanulids</taxon>
        <taxon>Asterales</taxon>
        <taxon>Asteraceae</taxon>
        <taxon>Asteroideae</taxon>
        <taxon>Anthemideae</taxon>
        <taxon>Anthemidinae</taxon>
        <taxon>Tanacetum</taxon>
    </lineage>
</organism>
<proteinExistence type="predicted"/>
<sequence>ARIDVGIVHAVFFAAGHAQLNFERHADFGHALEVFFADFDVLLNRLLRQVEHVRAVERLAVLGVEFLAGFEQAVNPGQEFFGRVVGVQNHGYAVGFGHQVHVVRPRNTARNAGLLLVVGQAFASEELGAAIRKLDDNRRVEVAGRFEHGI</sequence>
<dbReference type="AlphaFoldDB" id="A0A699W7M7"/>
<protein>
    <submittedName>
        <fullName evidence="1">Uncharacterized protein</fullName>
    </submittedName>
</protein>
<gene>
    <name evidence="1" type="ORF">Tci_913737</name>
</gene>
<dbReference type="EMBL" id="BKCJ011559245">
    <property type="protein sequence ID" value="GFD41768.1"/>
    <property type="molecule type" value="Genomic_DNA"/>
</dbReference>
<feature type="non-terminal residue" evidence="1">
    <location>
        <position position="150"/>
    </location>
</feature>
<reference evidence="1" key="1">
    <citation type="journal article" date="2019" name="Sci. Rep.">
        <title>Draft genome of Tanacetum cinerariifolium, the natural source of mosquito coil.</title>
        <authorList>
            <person name="Yamashiro T."/>
            <person name="Shiraishi A."/>
            <person name="Satake H."/>
            <person name="Nakayama K."/>
        </authorList>
    </citation>
    <scope>NUCLEOTIDE SEQUENCE</scope>
</reference>
<accession>A0A699W7M7</accession>
<evidence type="ECO:0000313" key="1">
    <source>
        <dbReference type="EMBL" id="GFD41768.1"/>
    </source>
</evidence>
<comment type="caution">
    <text evidence="1">The sequence shown here is derived from an EMBL/GenBank/DDBJ whole genome shotgun (WGS) entry which is preliminary data.</text>
</comment>
<feature type="non-terminal residue" evidence="1">
    <location>
        <position position="1"/>
    </location>
</feature>